<gene>
    <name evidence="2" type="ORF">QBC46DRAFT_370154</name>
</gene>
<feature type="signal peptide" evidence="1">
    <location>
        <begin position="1"/>
        <end position="17"/>
    </location>
</feature>
<feature type="chain" id="PRO_5042971626" description="Collagen-like protein Mcl1" evidence="1">
    <location>
        <begin position="18"/>
        <end position="244"/>
    </location>
</feature>
<dbReference type="EMBL" id="MU853753">
    <property type="protein sequence ID" value="KAK3945853.1"/>
    <property type="molecule type" value="Genomic_DNA"/>
</dbReference>
<reference evidence="3" key="1">
    <citation type="journal article" date="2023" name="Mol. Phylogenet. Evol.">
        <title>Genome-scale phylogeny and comparative genomics of the fungal order Sordariales.</title>
        <authorList>
            <person name="Hensen N."/>
            <person name="Bonometti L."/>
            <person name="Westerberg I."/>
            <person name="Brannstrom I.O."/>
            <person name="Guillou S."/>
            <person name="Cros-Aarteil S."/>
            <person name="Calhoun S."/>
            <person name="Haridas S."/>
            <person name="Kuo A."/>
            <person name="Mondo S."/>
            <person name="Pangilinan J."/>
            <person name="Riley R."/>
            <person name="LaButti K."/>
            <person name="Andreopoulos B."/>
            <person name="Lipzen A."/>
            <person name="Chen C."/>
            <person name="Yan M."/>
            <person name="Daum C."/>
            <person name="Ng V."/>
            <person name="Clum A."/>
            <person name="Steindorff A."/>
            <person name="Ohm R.A."/>
            <person name="Martin F."/>
            <person name="Silar P."/>
            <person name="Natvig D.O."/>
            <person name="Lalanne C."/>
            <person name="Gautier V."/>
            <person name="Ament-Velasquez S.L."/>
            <person name="Kruys A."/>
            <person name="Hutchinson M.I."/>
            <person name="Powell A.J."/>
            <person name="Barry K."/>
            <person name="Miller A.N."/>
            <person name="Grigoriev I.V."/>
            <person name="Debuchy R."/>
            <person name="Gladieux P."/>
            <person name="Hiltunen Thoren M."/>
            <person name="Johannesson H."/>
        </authorList>
    </citation>
    <scope>NUCLEOTIDE SEQUENCE [LARGE SCALE GENOMIC DNA]</scope>
    <source>
        <strain evidence="3">CBS 340.73</strain>
    </source>
</reference>
<sequence length="244" mass="25235">MRSNHLLQAALLPLALAAWPSPNACLPNVQNPTDTVAPCDMVNIIQEVCLTNGTTPLDFKAEQECICGGSYFAEHSACLTCQSIHGYDWGPNINFRSSVYNSASRAFCDVPTPTAEIRSIMVSILSTMSPPTHSPTHTRSDQYPGQTAVSLYFTPSPGMSRGPGQITGDAARATASGLLTAPASSTTTAISTSSSSDSGVIYLTGTRVPGSTPSDSVSPSPNGGVSLLKRAGGVFGLAAAVLLL</sequence>
<protein>
    <recommendedName>
        <fullName evidence="4">Collagen-like protein Mcl1</fullName>
    </recommendedName>
</protein>
<proteinExistence type="predicted"/>
<name>A0AAN6NJB1_9PEZI</name>
<organism evidence="2 3">
    <name type="scientific">Diplogelasinospora grovesii</name>
    <dbReference type="NCBI Taxonomy" id="303347"/>
    <lineage>
        <taxon>Eukaryota</taxon>
        <taxon>Fungi</taxon>
        <taxon>Dikarya</taxon>
        <taxon>Ascomycota</taxon>
        <taxon>Pezizomycotina</taxon>
        <taxon>Sordariomycetes</taxon>
        <taxon>Sordariomycetidae</taxon>
        <taxon>Sordariales</taxon>
        <taxon>Diplogelasinosporaceae</taxon>
        <taxon>Diplogelasinospora</taxon>
    </lineage>
</organism>
<evidence type="ECO:0008006" key="4">
    <source>
        <dbReference type="Google" id="ProtNLM"/>
    </source>
</evidence>
<evidence type="ECO:0000256" key="1">
    <source>
        <dbReference type="SAM" id="SignalP"/>
    </source>
</evidence>
<dbReference type="AlphaFoldDB" id="A0AAN6NJB1"/>
<comment type="caution">
    <text evidence="2">The sequence shown here is derived from an EMBL/GenBank/DDBJ whole genome shotgun (WGS) entry which is preliminary data.</text>
</comment>
<accession>A0AAN6NJB1</accession>
<keyword evidence="3" id="KW-1185">Reference proteome</keyword>
<dbReference type="Proteomes" id="UP001303473">
    <property type="component" value="Unassembled WGS sequence"/>
</dbReference>
<evidence type="ECO:0000313" key="3">
    <source>
        <dbReference type="Proteomes" id="UP001303473"/>
    </source>
</evidence>
<evidence type="ECO:0000313" key="2">
    <source>
        <dbReference type="EMBL" id="KAK3945853.1"/>
    </source>
</evidence>
<keyword evidence="1" id="KW-0732">Signal</keyword>